<dbReference type="InterPro" id="IPR038109">
    <property type="entry name" value="DNA_bind_recomb_sf"/>
</dbReference>
<dbReference type="Gene3D" id="3.90.1750.20">
    <property type="entry name" value="Putative Large Serine Recombinase, Chain B, Domain 2"/>
    <property type="match status" value="1"/>
</dbReference>
<keyword evidence="1" id="KW-0175">Coiled coil</keyword>
<accession>A0A4R5KJQ0</accession>
<dbReference type="OrthoDB" id="65783at2"/>
<protein>
    <recommendedName>
        <fullName evidence="2">Recombinase domain-containing protein</fullName>
    </recommendedName>
</protein>
<dbReference type="CDD" id="cd00338">
    <property type="entry name" value="Ser_Recombinase"/>
    <property type="match status" value="1"/>
</dbReference>
<dbReference type="Gene3D" id="3.40.50.1390">
    <property type="entry name" value="Resolvase, N-terminal catalytic domain"/>
    <property type="match status" value="1"/>
</dbReference>
<dbReference type="GO" id="GO:0000150">
    <property type="term" value="F:DNA strand exchange activity"/>
    <property type="evidence" value="ECO:0007669"/>
    <property type="project" value="InterPro"/>
</dbReference>
<dbReference type="InterPro" id="IPR025827">
    <property type="entry name" value="Zn_ribbon_recom_dom"/>
</dbReference>
<dbReference type="InterPro" id="IPR011109">
    <property type="entry name" value="DNA_bind_recombinase_dom"/>
</dbReference>
<dbReference type="EMBL" id="SMRT01000012">
    <property type="protein sequence ID" value="TDF94687.1"/>
    <property type="molecule type" value="Genomic_DNA"/>
</dbReference>
<evidence type="ECO:0000313" key="4">
    <source>
        <dbReference type="Proteomes" id="UP000295636"/>
    </source>
</evidence>
<evidence type="ECO:0000256" key="1">
    <source>
        <dbReference type="SAM" id="Coils"/>
    </source>
</evidence>
<dbReference type="Proteomes" id="UP000295636">
    <property type="component" value="Unassembled WGS sequence"/>
</dbReference>
<dbReference type="GO" id="GO:0003677">
    <property type="term" value="F:DNA binding"/>
    <property type="evidence" value="ECO:0007669"/>
    <property type="project" value="InterPro"/>
</dbReference>
<dbReference type="Pfam" id="PF13408">
    <property type="entry name" value="Zn_ribbon_recom"/>
    <property type="match status" value="1"/>
</dbReference>
<dbReference type="SMART" id="SM00857">
    <property type="entry name" value="Resolvase"/>
    <property type="match status" value="1"/>
</dbReference>
<evidence type="ECO:0000259" key="2">
    <source>
        <dbReference type="PROSITE" id="PS51737"/>
    </source>
</evidence>
<dbReference type="Pfam" id="PF00239">
    <property type="entry name" value="Resolvase"/>
    <property type="match status" value="1"/>
</dbReference>
<sequence length="581" mass="66576">MALKMVVANRTDNFTTNTDTKVKKVGTLYRVSTKKQVHFSENGGDIPTQRKACHDFIRSMPGWVLVEECEYYEKGVSGFKTRAENRDVIQQAKEDALQGKFDVLLVFMFDRLGRIDSETPFVLEWFVQQGIEMWSVKEGQQKIEGQMDKLMNYLRFWTANTESVNTTHRVKNSHDQMVKEGVYRGGTVPYGYKIVESGEISNRGRLLHKVVIDPNAAEIVKMMYDLVDQEGYGQYRISKLLNEKGLKTNRGKPWSSPSVSVILRNPLYKGLMAINRGSSAEVYSEKPNPELIIIDEEKWNRVQAIREGRNPENRKKENKVTVLMSTKSTLLLIGMSRCGCCGNVLSPTWNKKDHKLKDGTIQSYRYPKYRCSGKGAQKAITCTGQTTYAQKKLEGIVLAEVYRYLDHLECVDIDEQLKKLKSEKVSDEEIVLKNLKKQLAKSTQELTALDDELMKVVMGKSPFSREKISTIMSDKESEVNDLKSKVDELEQELNSRNVKRTELEVLQKRIPIWRDVFRRSSIAKQKMMLNTLVDQVDVFRNKVVIKYNLRIGSFIAAMGIDTKERLGNKKLMAQNVITNKG</sequence>
<dbReference type="InterPro" id="IPR006119">
    <property type="entry name" value="Resolv_N"/>
</dbReference>
<feature type="coiled-coil region" evidence="1">
    <location>
        <begin position="425"/>
        <end position="506"/>
    </location>
</feature>
<proteinExistence type="predicted"/>
<dbReference type="PANTHER" id="PTHR30461:SF23">
    <property type="entry name" value="DNA RECOMBINASE-RELATED"/>
    <property type="match status" value="1"/>
</dbReference>
<dbReference type="Pfam" id="PF07508">
    <property type="entry name" value="Recombinase"/>
    <property type="match status" value="1"/>
</dbReference>
<feature type="domain" description="Recombinase" evidence="2">
    <location>
        <begin position="189"/>
        <end position="312"/>
    </location>
</feature>
<dbReference type="AlphaFoldDB" id="A0A4R5KJQ0"/>
<reference evidence="3 4" key="1">
    <citation type="submission" date="2019-03" db="EMBL/GenBank/DDBJ databases">
        <title>This is whole genome sequence of Paenibacillus sp MS74 strain.</title>
        <authorList>
            <person name="Trinh H.N."/>
        </authorList>
    </citation>
    <scope>NUCLEOTIDE SEQUENCE [LARGE SCALE GENOMIC DNA]</scope>
    <source>
        <strain evidence="3 4">MS74</strain>
    </source>
</reference>
<gene>
    <name evidence="3" type="ORF">E1757_22240</name>
</gene>
<dbReference type="SUPFAM" id="SSF53041">
    <property type="entry name" value="Resolvase-like"/>
    <property type="match status" value="1"/>
</dbReference>
<dbReference type="PROSITE" id="PS51737">
    <property type="entry name" value="RECOMBINASE_DNA_BIND"/>
    <property type="match status" value="1"/>
</dbReference>
<name>A0A4R5KJQ0_9BACL</name>
<comment type="caution">
    <text evidence="3">The sequence shown here is derived from an EMBL/GenBank/DDBJ whole genome shotgun (WGS) entry which is preliminary data.</text>
</comment>
<evidence type="ECO:0000313" key="3">
    <source>
        <dbReference type="EMBL" id="TDF94687.1"/>
    </source>
</evidence>
<keyword evidence="4" id="KW-1185">Reference proteome</keyword>
<dbReference type="PANTHER" id="PTHR30461">
    <property type="entry name" value="DNA-INVERTASE FROM LAMBDOID PROPHAGE"/>
    <property type="match status" value="1"/>
</dbReference>
<dbReference type="InterPro" id="IPR050639">
    <property type="entry name" value="SSR_resolvase"/>
</dbReference>
<organism evidence="3 4">
    <name type="scientific">Paenibacillus piri</name>
    <dbReference type="NCBI Taxonomy" id="2547395"/>
    <lineage>
        <taxon>Bacteria</taxon>
        <taxon>Bacillati</taxon>
        <taxon>Bacillota</taxon>
        <taxon>Bacilli</taxon>
        <taxon>Bacillales</taxon>
        <taxon>Paenibacillaceae</taxon>
        <taxon>Paenibacillus</taxon>
    </lineage>
</organism>
<dbReference type="InterPro" id="IPR036162">
    <property type="entry name" value="Resolvase-like_N_sf"/>
</dbReference>